<keyword evidence="1 4" id="KW-0349">Heme</keyword>
<organism evidence="6 7">
    <name type="scientific">Lentzea fradiae</name>
    <dbReference type="NCBI Taxonomy" id="200378"/>
    <lineage>
        <taxon>Bacteria</taxon>
        <taxon>Bacillati</taxon>
        <taxon>Actinomycetota</taxon>
        <taxon>Actinomycetes</taxon>
        <taxon>Pseudonocardiales</taxon>
        <taxon>Pseudonocardiaceae</taxon>
        <taxon>Lentzea</taxon>
    </lineage>
</organism>
<keyword evidence="3 5" id="KW-0408">Iron</keyword>
<dbReference type="GO" id="GO:0042167">
    <property type="term" value="P:heme catabolic process"/>
    <property type="evidence" value="ECO:0007669"/>
    <property type="project" value="TreeGrafter"/>
</dbReference>
<dbReference type="SUPFAM" id="SSF48613">
    <property type="entry name" value="Heme oxygenase-like"/>
    <property type="match status" value="1"/>
</dbReference>
<name>A0A1G7R421_9PSEU</name>
<dbReference type="PRINTS" id="PR00088">
    <property type="entry name" value="HAEMOXYGNASE"/>
</dbReference>
<dbReference type="InterPro" id="IPR016053">
    <property type="entry name" value="Haem_Oase-like"/>
</dbReference>
<dbReference type="Pfam" id="PF01126">
    <property type="entry name" value="Heme_oxygenase"/>
    <property type="match status" value="1"/>
</dbReference>
<evidence type="ECO:0000256" key="3">
    <source>
        <dbReference type="ARBA" id="ARBA00023004"/>
    </source>
</evidence>
<proteinExistence type="predicted"/>
<feature type="binding site" evidence="4">
    <location>
        <position position="128"/>
    </location>
    <ligand>
        <name>heme b</name>
        <dbReference type="ChEBI" id="CHEBI:60344"/>
    </ligand>
</feature>
<evidence type="ECO:0000256" key="5">
    <source>
        <dbReference type="PIRSR" id="PIRSR000343-2"/>
    </source>
</evidence>
<feature type="binding site" evidence="4">
    <location>
        <position position="13"/>
    </location>
    <ligand>
        <name>heme b</name>
        <dbReference type="ChEBI" id="CHEBI:60344"/>
    </ligand>
</feature>
<evidence type="ECO:0000313" key="6">
    <source>
        <dbReference type="EMBL" id="SDG05513.1"/>
    </source>
</evidence>
<dbReference type="GO" id="GO:0020037">
    <property type="term" value="F:heme binding"/>
    <property type="evidence" value="ECO:0007669"/>
    <property type="project" value="TreeGrafter"/>
</dbReference>
<sequence>MTAVDEGFAARLRAGTRQEHEHAEQSRFVEELLAGKLGLGAYAGLLGQSYLFYEVLEKASDHWRDDPAVGAFAIRGLSRVEPLQQDLAHLLGPQWHTLLDPLPATQSYVDRLNEVCFTNPRAWVAHHYTRYLGDVSGGQVIRRRAQEIYGLRDDGVRFYQFDQVGKPKPFRDLYRSLLESAPWTEQERDELIEEANTAFQLNRAVFADLAGVYC</sequence>
<reference evidence="7" key="1">
    <citation type="submission" date="2016-10" db="EMBL/GenBank/DDBJ databases">
        <authorList>
            <person name="Varghese N."/>
            <person name="Submissions S."/>
        </authorList>
    </citation>
    <scope>NUCLEOTIDE SEQUENCE [LARGE SCALE GENOMIC DNA]</scope>
    <source>
        <strain evidence="7">CGMCC 4.3506</strain>
    </source>
</reference>
<dbReference type="GO" id="GO:0006788">
    <property type="term" value="P:heme oxidation"/>
    <property type="evidence" value="ECO:0007669"/>
    <property type="project" value="InterPro"/>
</dbReference>
<dbReference type="InterPro" id="IPR002051">
    <property type="entry name" value="Haem_Oase"/>
</dbReference>
<keyword evidence="7" id="KW-1185">Reference proteome</keyword>
<dbReference type="GO" id="GO:0006979">
    <property type="term" value="P:response to oxidative stress"/>
    <property type="evidence" value="ECO:0007669"/>
    <property type="project" value="TreeGrafter"/>
</dbReference>
<gene>
    <name evidence="6" type="ORF">SAMN05216553_105101</name>
</gene>
<feature type="binding site" evidence="4">
    <location>
        <position position="175"/>
    </location>
    <ligand>
        <name>heme b</name>
        <dbReference type="ChEBI" id="CHEBI:60344"/>
    </ligand>
</feature>
<evidence type="ECO:0000256" key="1">
    <source>
        <dbReference type="ARBA" id="ARBA00022617"/>
    </source>
</evidence>
<feature type="binding site" description="axial binding residue" evidence="5">
    <location>
        <position position="20"/>
    </location>
    <ligand>
        <name>heme b</name>
        <dbReference type="ChEBI" id="CHEBI:60344"/>
    </ligand>
    <ligandPart>
        <name>Fe</name>
        <dbReference type="ChEBI" id="CHEBI:18248"/>
    </ligandPart>
</feature>
<dbReference type="InterPro" id="IPR016084">
    <property type="entry name" value="Haem_Oase-like_multi-hlx"/>
</dbReference>
<accession>A0A1G7R421</accession>
<dbReference type="AlphaFoldDB" id="A0A1G7R421"/>
<dbReference type="Proteomes" id="UP000199623">
    <property type="component" value="Unassembled WGS sequence"/>
</dbReference>
<dbReference type="EMBL" id="FNCC01000005">
    <property type="protein sequence ID" value="SDG05513.1"/>
    <property type="molecule type" value="Genomic_DNA"/>
</dbReference>
<evidence type="ECO:0000313" key="7">
    <source>
        <dbReference type="Proteomes" id="UP000199623"/>
    </source>
</evidence>
<dbReference type="STRING" id="200378.SAMN05216553_105101"/>
<dbReference type="Gene3D" id="1.20.910.10">
    <property type="entry name" value="Heme oxygenase-like"/>
    <property type="match status" value="1"/>
</dbReference>
<dbReference type="OrthoDB" id="5493802at2"/>
<dbReference type="CDD" id="cd19165">
    <property type="entry name" value="HemeO"/>
    <property type="match status" value="1"/>
</dbReference>
<dbReference type="PIRSF" id="PIRSF000343">
    <property type="entry name" value="Haem_Oase"/>
    <property type="match status" value="1"/>
</dbReference>
<dbReference type="GO" id="GO:0046872">
    <property type="term" value="F:metal ion binding"/>
    <property type="evidence" value="ECO:0007669"/>
    <property type="project" value="UniProtKB-KW"/>
</dbReference>
<dbReference type="PANTHER" id="PTHR10720:SF0">
    <property type="entry name" value="HEME OXYGENASE"/>
    <property type="match status" value="1"/>
</dbReference>
<dbReference type="GO" id="GO:0004392">
    <property type="term" value="F:heme oxygenase (decyclizing) activity"/>
    <property type="evidence" value="ECO:0007669"/>
    <property type="project" value="InterPro"/>
</dbReference>
<dbReference type="PANTHER" id="PTHR10720">
    <property type="entry name" value="HEME OXYGENASE"/>
    <property type="match status" value="1"/>
</dbReference>
<evidence type="ECO:0000256" key="2">
    <source>
        <dbReference type="ARBA" id="ARBA00022723"/>
    </source>
</evidence>
<evidence type="ECO:0000256" key="4">
    <source>
        <dbReference type="PIRSR" id="PIRSR000343-1"/>
    </source>
</evidence>
<keyword evidence="2 5" id="KW-0479">Metal-binding</keyword>
<dbReference type="RefSeq" id="WP_090048795.1">
    <property type="nucleotide sequence ID" value="NZ_FNCC01000005.1"/>
</dbReference>
<protein>
    <submittedName>
        <fullName evidence="6">Heme oxygenase</fullName>
    </submittedName>
</protein>